<reference evidence="2" key="1">
    <citation type="journal article" date="2019" name="Int. J. Syst. Evol. Microbiol.">
        <title>The Global Catalogue of Microorganisms (GCM) 10K type strain sequencing project: providing services to taxonomists for standard genome sequencing and annotation.</title>
        <authorList>
            <consortium name="The Broad Institute Genomics Platform"/>
            <consortium name="The Broad Institute Genome Sequencing Center for Infectious Disease"/>
            <person name="Wu L."/>
            <person name="Ma J."/>
        </authorList>
    </citation>
    <scope>NUCLEOTIDE SEQUENCE [LARGE SCALE GENOMIC DNA]</scope>
    <source>
        <strain evidence="2">JCM 17130</strain>
    </source>
</reference>
<evidence type="ECO:0000313" key="1">
    <source>
        <dbReference type="EMBL" id="MFC5438355.1"/>
    </source>
</evidence>
<keyword evidence="2" id="KW-1185">Reference proteome</keyword>
<name>A0ABW0JQZ8_9GAMM</name>
<organism evidence="1 2">
    <name type="scientific">Rhodanobacter umsongensis</name>
    <dbReference type="NCBI Taxonomy" id="633153"/>
    <lineage>
        <taxon>Bacteria</taxon>
        <taxon>Pseudomonadati</taxon>
        <taxon>Pseudomonadota</taxon>
        <taxon>Gammaproteobacteria</taxon>
        <taxon>Lysobacterales</taxon>
        <taxon>Rhodanobacteraceae</taxon>
        <taxon>Rhodanobacter</taxon>
    </lineage>
</organism>
<sequence>MSVFEQLTRVKAAQRRTAAARQTLRPPVTALLRRGHTHPLTAVGAAAGAGFVLGSLNVHPLHVPGVGPLLSGGLADAVAFGARLVAELGVVGAAVDRGAPDRRADDVATSDGGPA</sequence>
<proteinExistence type="predicted"/>
<gene>
    <name evidence="1" type="ORF">ACFPME_17475</name>
</gene>
<evidence type="ECO:0000313" key="2">
    <source>
        <dbReference type="Proteomes" id="UP001596013"/>
    </source>
</evidence>
<protein>
    <recommendedName>
        <fullName evidence="3">DUF883 domain-containing protein</fullName>
    </recommendedName>
</protein>
<comment type="caution">
    <text evidence="1">The sequence shown here is derived from an EMBL/GenBank/DDBJ whole genome shotgun (WGS) entry which is preliminary data.</text>
</comment>
<dbReference type="RefSeq" id="WP_377306970.1">
    <property type="nucleotide sequence ID" value="NZ_JBHSMK010000011.1"/>
</dbReference>
<evidence type="ECO:0008006" key="3">
    <source>
        <dbReference type="Google" id="ProtNLM"/>
    </source>
</evidence>
<accession>A0ABW0JQZ8</accession>
<dbReference type="EMBL" id="JBHSMK010000011">
    <property type="protein sequence ID" value="MFC5438355.1"/>
    <property type="molecule type" value="Genomic_DNA"/>
</dbReference>
<dbReference type="Proteomes" id="UP001596013">
    <property type="component" value="Unassembled WGS sequence"/>
</dbReference>